<dbReference type="AlphaFoldDB" id="A0A8T0G349"/>
<gene>
    <name evidence="4" type="ORF">KC19_12G003600</name>
</gene>
<evidence type="ECO:0000256" key="2">
    <source>
        <dbReference type="ARBA" id="ARBA00022801"/>
    </source>
</evidence>
<dbReference type="InterPro" id="IPR051601">
    <property type="entry name" value="Serine_prot/Carboxylest_S33"/>
</dbReference>
<comment type="caution">
    <text evidence="4">The sequence shown here is derived from an EMBL/GenBank/DDBJ whole genome shotgun (WGS) entry which is preliminary data.</text>
</comment>
<dbReference type="EMBL" id="CM026433">
    <property type="protein sequence ID" value="KAG0553341.1"/>
    <property type="molecule type" value="Genomic_DNA"/>
</dbReference>
<dbReference type="GO" id="GO:0006508">
    <property type="term" value="P:proteolysis"/>
    <property type="evidence" value="ECO:0007669"/>
    <property type="project" value="InterPro"/>
</dbReference>
<dbReference type="Proteomes" id="UP000822688">
    <property type="component" value="Chromosome 12"/>
</dbReference>
<evidence type="ECO:0000256" key="1">
    <source>
        <dbReference type="ARBA" id="ARBA00010088"/>
    </source>
</evidence>
<name>A0A8T0G349_CERPU</name>
<protein>
    <recommendedName>
        <fullName evidence="3">AB hydrolase-1 domain-containing protein</fullName>
    </recommendedName>
</protein>
<dbReference type="PANTHER" id="PTHR43248">
    <property type="entry name" value="2-SUCCINYL-6-HYDROXY-2,4-CYCLOHEXADIENE-1-CARBOXYLATE SYNTHASE"/>
    <property type="match status" value="1"/>
</dbReference>
<reference evidence="4" key="1">
    <citation type="submission" date="2020-06" db="EMBL/GenBank/DDBJ databases">
        <title>WGS assembly of Ceratodon purpureus strain R40.</title>
        <authorList>
            <person name="Carey S.B."/>
            <person name="Jenkins J."/>
            <person name="Shu S."/>
            <person name="Lovell J.T."/>
            <person name="Sreedasyam A."/>
            <person name="Maumus F."/>
            <person name="Tiley G.P."/>
            <person name="Fernandez-Pozo N."/>
            <person name="Barry K."/>
            <person name="Chen C."/>
            <person name="Wang M."/>
            <person name="Lipzen A."/>
            <person name="Daum C."/>
            <person name="Saski C.A."/>
            <person name="Payton A.C."/>
            <person name="Mcbreen J.C."/>
            <person name="Conrad R.E."/>
            <person name="Kollar L.M."/>
            <person name="Olsson S."/>
            <person name="Huttunen S."/>
            <person name="Landis J.B."/>
            <person name="Wickett N.J."/>
            <person name="Johnson M.G."/>
            <person name="Rensing S.A."/>
            <person name="Grimwood J."/>
            <person name="Schmutz J."/>
            <person name="Mcdaniel S.F."/>
        </authorList>
    </citation>
    <scope>NUCLEOTIDE SEQUENCE</scope>
    <source>
        <strain evidence="4">R40</strain>
    </source>
</reference>
<dbReference type="SUPFAM" id="SSF53474">
    <property type="entry name" value="alpha/beta-Hydrolases"/>
    <property type="match status" value="1"/>
</dbReference>
<feature type="domain" description="AB hydrolase-1" evidence="3">
    <location>
        <begin position="137"/>
        <end position="294"/>
    </location>
</feature>
<accession>A0A8T0G349</accession>
<proteinExistence type="inferred from homology"/>
<dbReference type="Pfam" id="PF00561">
    <property type="entry name" value="Abhydrolase_1"/>
    <property type="match status" value="1"/>
</dbReference>
<evidence type="ECO:0000313" key="5">
    <source>
        <dbReference type="Proteomes" id="UP000822688"/>
    </source>
</evidence>
<dbReference type="PANTHER" id="PTHR43248:SF2">
    <property type="entry name" value="PROLYL AMINOPEPTIDASE"/>
    <property type="match status" value="1"/>
</dbReference>
<keyword evidence="2" id="KW-0378">Hydrolase</keyword>
<dbReference type="GO" id="GO:0008233">
    <property type="term" value="F:peptidase activity"/>
    <property type="evidence" value="ECO:0007669"/>
    <property type="project" value="InterPro"/>
</dbReference>
<sequence length="533" mass="58312">MAAARFCMSRLRTGVGPAFSRWGDRSLKAAGSSHRGWTGGAFSAAIAIAAAHSDSTMAAAAPAPADPFVTSDHKSIPKDNSYVGGWKTGEWFQVPELSLRDHYFVVPLDHGNPDGSPITIFVREVVGVGKEDKVLPCLLFLQGGPGFECARPTEAGGWVKKACEEHRVVLLDQRGTGLSTPLTATSLAQFESPKQQAAYLRNFRADSIVKDAEIVRSYLVSDGKPWSVLGQSYGGFCAVTYLSLAPHGLHHVLLTGGLPPIDDGCTAEAVYRACYKRVALQNAKFYKRFPNDAEIVRLVVLHLAQSEGGGVPLPSGGFLTPRGLQLLGLSGLGSSGGLERLHYLFERAWDPVLVPGAKRTLSYNFLRSVENWFDFDTNPLYALMHESIYCQGAASNWAAHCVREELGEQFDAVKAAANNLQVPFTGEMIFPWMFDDMVALRPLKEAANILAEATDWPPLYNKKQLNENKVPVAAAVYYEDLYVNIALSEETASQIKDIRVWVTNEYLHSGIREDGARVLDQLFGMLKGKHPLR</sequence>
<evidence type="ECO:0000259" key="3">
    <source>
        <dbReference type="Pfam" id="PF00561"/>
    </source>
</evidence>
<organism evidence="4 5">
    <name type="scientific">Ceratodon purpureus</name>
    <name type="common">Fire moss</name>
    <name type="synonym">Dicranum purpureum</name>
    <dbReference type="NCBI Taxonomy" id="3225"/>
    <lineage>
        <taxon>Eukaryota</taxon>
        <taxon>Viridiplantae</taxon>
        <taxon>Streptophyta</taxon>
        <taxon>Embryophyta</taxon>
        <taxon>Bryophyta</taxon>
        <taxon>Bryophytina</taxon>
        <taxon>Bryopsida</taxon>
        <taxon>Dicranidae</taxon>
        <taxon>Pseudoditrichales</taxon>
        <taxon>Ditrichaceae</taxon>
        <taxon>Ceratodon</taxon>
    </lineage>
</organism>
<keyword evidence="5" id="KW-1185">Reference proteome</keyword>
<comment type="similarity">
    <text evidence="1">Belongs to the peptidase S33 family.</text>
</comment>
<dbReference type="Gene3D" id="3.40.50.1820">
    <property type="entry name" value="alpha/beta hydrolase"/>
    <property type="match status" value="1"/>
</dbReference>
<dbReference type="InterPro" id="IPR029058">
    <property type="entry name" value="AB_hydrolase_fold"/>
</dbReference>
<dbReference type="PRINTS" id="PR00793">
    <property type="entry name" value="PROAMNOPTASE"/>
</dbReference>
<evidence type="ECO:0000313" key="4">
    <source>
        <dbReference type="EMBL" id="KAG0553341.1"/>
    </source>
</evidence>
<dbReference type="InterPro" id="IPR002410">
    <property type="entry name" value="Peptidase_S33"/>
</dbReference>
<dbReference type="OrthoDB" id="1898734at2759"/>
<dbReference type="InterPro" id="IPR000073">
    <property type="entry name" value="AB_hydrolase_1"/>
</dbReference>